<dbReference type="EMBL" id="VIFK01000018">
    <property type="protein sequence ID" value="TQF00252.1"/>
    <property type="molecule type" value="Genomic_DNA"/>
</dbReference>
<dbReference type="InterPro" id="IPR003033">
    <property type="entry name" value="SCP2_sterol-bd_dom"/>
</dbReference>
<dbReference type="Gene3D" id="3.30.1050.10">
    <property type="entry name" value="SCP2 sterol-binding domain"/>
    <property type="match status" value="1"/>
</dbReference>
<evidence type="ECO:0000313" key="2">
    <source>
        <dbReference type="EMBL" id="TQF00252.1"/>
    </source>
</evidence>
<sequence>MSDVVDGAVKALNEKMEGGFDAGTAKFVIEGEGAVMIDGEGARAGDDAADVTLTANRETFEQILSGDLNPTAAFMGGNLSVDGDMGLAMQLGTVLG</sequence>
<evidence type="ECO:0000259" key="1">
    <source>
        <dbReference type="Pfam" id="PF02036"/>
    </source>
</evidence>
<accession>A0A540VU20</accession>
<proteinExistence type="predicted"/>
<dbReference type="InterPro" id="IPR036527">
    <property type="entry name" value="SCP2_sterol-bd_dom_sf"/>
</dbReference>
<comment type="caution">
    <text evidence="2">The sequence shown here is derived from an EMBL/GenBank/DDBJ whole genome shotgun (WGS) entry which is preliminary data.</text>
</comment>
<dbReference type="Pfam" id="PF02036">
    <property type="entry name" value="SCP2"/>
    <property type="match status" value="1"/>
</dbReference>
<gene>
    <name evidence="2" type="ORF">FKY71_04325</name>
</gene>
<dbReference type="AlphaFoldDB" id="A0A540VU20"/>
<dbReference type="SUPFAM" id="SSF55718">
    <property type="entry name" value="SCP-like"/>
    <property type="match status" value="1"/>
</dbReference>
<reference evidence="2 3" key="1">
    <citation type="submission" date="2019-06" db="EMBL/GenBank/DDBJ databases">
        <title>Metagenome assembled Genome of Spiribacter salinus SL48-SHIP from the microbial mat of Salt Lake 48 (Novosibirsk region, Russia).</title>
        <authorList>
            <person name="Shipova A."/>
            <person name="Rozanov A.S."/>
            <person name="Bryanskaya A.V."/>
            <person name="Peltek S.E."/>
        </authorList>
    </citation>
    <scope>NUCLEOTIDE SEQUENCE [LARGE SCALE GENOMIC DNA]</scope>
    <source>
        <strain evidence="2">SL48-SHIP-2</strain>
    </source>
</reference>
<protein>
    <submittedName>
        <fullName evidence="2">SCP2 sterol-binding domain-containing protein</fullName>
    </submittedName>
</protein>
<name>A0A540VU20_9GAMM</name>
<organism evidence="2 3">
    <name type="scientific">Spiribacter salinus</name>
    <dbReference type="NCBI Taxonomy" id="1335746"/>
    <lineage>
        <taxon>Bacteria</taxon>
        <taxon>Pseudomonadati</taxon>
        <taxon>Pseudomonadota</taxon>
        <taxon>Gammaproteobacteria</taxon>
        <taxon>Chromatiales</taxon>
        <taxon>Ectothiorhodospiraceae</taxon>
        <taxon>Spiribacter</taxon>
    </lineage>
</organism>
<dbReference type="Proteomes" id="UP000315400">
    <property type="component" value="Unassembled WGS sequence"/>
</dbReference>
<feature type="domain" description="SCP2" evidence="1">
    <location>
        <begin position="28"/>
        <end position="95"/>
    </location>
</feature>
<evidence type="ECO:0000313" key="3">
    <source>
        <dbReference type="Proteomes" id="UP000315400"/>
    </source>
</evidence>